<feature type="transmembrane region" description="Helical" evidence="6">
    <location>
        <begin position="363"/>
        <end position="381"/>
    </location>
</feature>
<organism evidence="7 8">
    <name type="scientific">Paraglaciecola mesophila</name>
    <dbReference type="NCBI Taxonomy" id="197222"/>
    <lineage>
        <taxon>Bacteria</taxon>
        <taxon>Pseudomonadati</taxon>
        <taxon>Pseudomonadota</taxon>
        <taxon>Gammaproteobacteria</taxon>
        <taxon>Alteromonadales</taxon>
        <taxon>Alteromonadaceae</taxon>
        <taxon>Paraglaciecola</taxon>
    </lineage>
</organism>
<dbReference type="InterPro" id="IPR050833">
    <property type="entry name" value="Poly_Biosynth_Transport"/>
</dbReference>
<feature type="transmembrane region" description="Helical" evidence="6">
    <location>
        <begin position="218"/>
        <end position="239"/>
    </location>
</feature>
<keyword evidence="5 6" id="KW-0472">Membrane</keyword>
<evidence type="ECO:0000256" key="5">
    <source>
        <dbReference type="ARBA" id="ARBA00023136"/>
    </source>
</evidence>
<keyword evidence="2" id="KW-1003">Cell membrane</keyword>
<evidence type="ECO:0000313" key="7">
    <source>
        <dbReference type="EMBL" id="MEM5499905.1"/>
    </source>
</evidence>
<evidence type="ECO:0000256" key="6">
    <source>
        <dbReference type="SAM" id="Phobius"/>
    </source>
</evidence>
<sequence>MSSNLAKNSILTLLANLSFSLTNWLLLVVIAKVYDTAFLGQFVLALSILSPVFLLSSLKLRTLIVVDVDTEYSIEQYLGTRLLLSSIGLILSILLGISFFNNVSFSLLLLIGVYKWCDSWCELFYAYYHRTGRFDTATFSQCGRSVLSMSVILIIALISDSAILMVSGWVATTVVFSIVDTVIFTNLRRRDESVSTNWISLLSVQYAVRTPLRILKKYYTLSISLVVGALFVYIPNFVIEKYSGIEAAGEFAAVSYFLIAGGLLIHSVSQASSPRLAVFAKQENWKGLITLTFKMCLIGAAIGVSGVIVALVAGKFFLELFYNPEIALLSEELTWVLVAAAIRYIYIFIGTAMNALKQFHTQTYIYAVGTLCVLVACLFWVPEYGSLGAAKAMVFATCMECILFGFFFWRNVKIKEKAHD</sequence>
<evidence type="ECO:0000313" key="8">
    <source>
        <dbReference type="Proteomes" id="UP001461163"/>
    </source>
</evidence>
<feature type="transmembrane region" description="Helical" evidence="6">
    <location>
        <begin position="251"/>
        <end position="268"/>
    </location>
</feature>
<keyword evidence="4 6" id="KW-1133">Transmembrane helix</keyword>
<keyword evidence="8" id="KW-1185">Reference proteome</keyword>
<feature type="transmembrane region" description="Helical" evidence="6">
    <location>
        <begin position="333"/>
        <end position="356"/>
    </location>
</feature>
<feature type="transmembrane region" description="Helical" evidence="6">
    <location>
        <begin position="387"/>
        <end position="409"/>
    </location>
</feature>
<comment type="subcellular location">
    <subcellularLocation>
        <location evidence="1">Cell membrane</location>
        <topology evidence="1">Multi-pass membrane protein</topology>
    </subcellularLocation>
</comment>
<proteinExistence type="predicted"/>
<name>A0ABU9T1A1_9ALTE</name>
<dbReference type="Proteomes" id="UP001461163">
    <property type="component" value="Unassembled WGS sequence"/>
</dbReference>
<evidence type="ECO:0000256" key="4">
    <source>
        <dbReference type="ARBA" id="ARBA00022989"/>
    </source>
</evidence>
<dbReference type="EMBL" id="JBBMQS010000023">
    <property type="protein sequence ID" value="MEM5499905.1"/>
    <property type="molecule type" value="Genomic_DNA"/>
</dbReference>
<evidence type="ECO:0000256" key="3">
    <source>
        <dbReference type="ARBA" id="ARBA00022692"/>
    </source>
</evidence>
<dbReference type="PANTHER" id="PTHR30250:SF11">
    <property type="entry name" value="O-ANTIGEN TRANSPORTER-RELATED"/>
    <property type="match status" value="1"/>
</dbReference>
<feature type="transmembrane region" description="Helical" evidence="6">
    <location>
        <begin position="288"/>
        <end position="313"/>
    </location>
</feature>
<keyword evidence="3 6" id="KW-0812">Transmembrane</keyword>
<dbReference type="PANTHER" id="PTHR30250">
    <property type="entry name" value="PST FAMILY PREDICTED COLANIC ACID TRANSPORTER"/>
    <property type="match status" value="1"/>
</dbReference>
<gene>
    <name evidence="7" type="ORF">WNY77_21055</name>
</gene>
<accession>A0ABU9T1A1</accession>
<feature type="transmembrane region" description="Helical" evidence="6">
    <location>
        <begin position="12"/>
        <end position="31"/>
    </location>
</feature>
<feature type="transmembrane region" description="Helical" evidence="6">
    <location>
        <begin position="37"/>
        <end position="58"/>
    </location>
</feature>
<feature type="transmembrane region" description="Helical" evidence="6">
    <location>
        <begin position="78"/>
        <end position="99"/>
    </location>
</feature>
<evidence type="ECO:0000256" key="1">
    <source>
        <dbReference type="ARBA" id="ARBA00004651"/>
    </source>
</evidence>
<evidence type="ECO:0008006" key="9">
    <source>
        <dbReference type="Google" id="ProtNLM"/>
    </source>
</evidence>
<comment type="caution">
    <text evidence="7">The sequence shown here is derived from an EMBL/GenBank/DDBJ whole genome shotgun (WGS) entry which is preliminary data.</text>
</comment>
<evidence type="ECO:0000256" key="2">
    <source>
        <dbReference type="ARBA" id="ARBA00022475"/>
    </source>
</evidence>
<dbReference type="RefSeq" id="WP_342882873.1">
    <property type="nucleotide sequence ID" value="NZ_JBBMQS010000023.1"/>
</dbReference>
<protein>
    <recommendedName>
        <fullName evidence="9">Polysaccharide biosynthesis protein</fullName>
    </recommendedName>
</protein>
<reference evidence="7 8" key="1">
    <citation type="submission" date="2024-03" db="EMBL/GenBank/DDBJ databases">
        <title>Community enrichment and isolation of bacterial strains for fucoidan degradation.</title>
        <authorList>
            <person name="Sichert A."/>
        </authorList>
    </citation>
    <scope>NUCLEOTIDE SEQUENCE [LARGE SCALE GENOMIC DNA]</scope>
    <source>
        <strain evidence="7 8">AS12</strain>
    </source>
</reference>